<evidence type="ECO:0000313" key="1">
    <source>
        <dbReference type="EMBL" id="QCW83650.1"/>
    </source>
</evidence>
<accession>A0A4P9USW9</accession>
<name>A0A4P9USW9_METBY</name>
<dbReference type="Pfam" id="PF03692">
    <property type="entry name" value="CxxCxxCC"/>
    <property type="match status" value="1"/>
</dbReference>
<sequence length="98" mass="11457">MASLTNQVIPTFPCTQCGLCCQHVYLADETRFLDRGDGICRHYSADSRQCTIYDKRPDICRVDRQYVQHYASLYSWEEFVALNLQVCRQLETQSKNLK</sequence>
<dbReference type="InterPro" id="IPR005358">
    <property type="entry name" value="Puta_zinc/iron-chelating_dom"/>
</dbReference>
<dbReference type="EMBL" id="CP035467">
    <property type="protein sequence ID" value="QCW83650.1"/>
    <property type="molecule type" value="Genomic_DNA"/>
</dbReference>
<dbReference type="RefSeq" id="WP_083877809.1">
    <property type="nucleotide sequence ID" value="NZ_CP035467.1"/>
</dbReference>
<protein>
    <submittedName>
        <fullName evidence="1">YkgJ family cysteine cluster protein</fullName>
    </submittedName>
</protein>
<reference evidence="2" key="1">
    <citation type="journal article" date="2019" name="J. Bacteriol.">
        <title>A Mutagenic Screen Identifies a TonB-Dependent Receptor Required for the Lanthanide Metal Switch in the Type I Methanotroph 'Methylotuvimicrobium buryatense' 5GB1C.</title>
        <authorList>
            <person name="Groom J.D."/>
            <person name="Ford S.M."/>
            <person name="Pesesky M.W."/>
            <person name="Lidstrom M.E."/>
        </authorList>
    </citation>
    <scope>NUCLEOTIDE SEQUENCE [LARGE SCALE GENOMIC DNA]</scope>
    <source>
        <strain evidence="2">5GB1C</strain>
    </source>
</reference>
<keyword evidence="2" id="KW-1185">Reference proteome</keyword>
<dbReference type="OrthoDB" id="71604at2"/>
<gene>
    <name evidence="1" type="ORF">EQU24_16430</name>
</gene>
<evidence type="ECO:0000313" key="2">
    <source>
        <dbReference type="Proteomes" id="UP000305881"/>
    </source>
</evidence>
<dbReference type="KEGG" id="mbur:EQU24_16430"/>
<organism evidence="1 2">
    <name type="scientific">Methylotuvimicrobium buryatense</name>
    <name type="common">Methylomicrobium buryatense</name>
    <dbReference type="NCBI Taxonomy" id="95641"/>
    <lineage>
        <taxon>Bacteria</taxon>
        <taxon>Pseudomonadati</taxon>
        <taxon>Pseudomonadota</taxon>
        <taxon>Gammaproteobacteria</taxon>
        <taxon>Methylococcales</taxon>
        <taxon>Methylococcaceae</taxon>
        <taxon>Methylotuvimicrobium</taxon>
    </lineage>
</organism>
<dbReference type="Proteomes" id="UP000305881">
    <property type="component" value="Chromosome"/>
</dbReference>
<dbReference type="AlphaFoldDB" id="A0A4P9USW9"/>
<proteinExistence type="predicted"/>